<dbReference type="STRING" id="74873.A0A084W244"/>
<dbReference type="SUPFAM" id="SSF51905">
    <property type="entry name" value="FAD/NAD(P)-binding domain"/>
    <property type="match status" value="1"/>
</dbReference>
<dbReference type="VEuPathDB" id="VectorBase:ASIC012156"/>
<reference evidence="6" key="2">
    <citation type="submission" date="2020-05" db="UniProtKB">
        <authorList>
            <consortium name="EnsemblMetazoa"/>
        </authorList>
    </citation>
    <scope>IDENTIFICATION</scope>
</reference>
<dbReference type="SUPFAM" id="SSF54373">
    <property type="entry name" value="FAD-linked reductases, C-terminal domain"/>
    <property type="match status" value="1"/>
</dbReference>
<dbReference type="InterPro" id="IPR007867">
    <property type="entry name" value="GMC_OxRtase_C"/>
</dbReference>
<dbReference type="AlphaFoldDB" id="A0A084W244"/>
<dbReference type="GO" id="GO:0050660">
    <property type="term" value="F:flavin adenine dinucleotide binding"/>
    <property type="evidence" value="ECO:0007669"/>
    <property type="project" value="InterPro"/>
</dbReference>
<dbReference type="OrthoDB" id="269227at2759"/>
<keyword evidence="2" id="KW-0285">Flavoprotein</keyword>
<evidence type="ECO:0000256" key="2">
    <source>
        <dbReference type="PIRSR" id="PIRSR000137-2"/>
    </source>
</evidence>
<dbReference type="VEuPathDB" id="VectorBase:ASIS023561"/>
<dbReference type="PIRSF" id="PIRSF000137">
    <property type="entry name" value="Alcohol_oxidase"/>
    <property type="match status" value="1"/>
</dbReference>
<feature type="domain" description="Glucose-methanol-choline oxidoreductase N-terminal" evidence="4">
    <location>
        <begin position="363"/>
        <end position="377"/>
    </location>
</feature>
<dbReference type="OMA" id="DMFEIPR"/>
<feature type="transmembrane region" description="Helical" evidence="3">
    <location>
        <begin position="7"/>
        <end position="29"/>
    </location>
</feature>
<protein>
    <submittedName>
        <fullName evidence="5">AGAP001546-PA-like protein</fullName>
    </submittedName>
</protein>
<dbReference type="Pfam" id="PF05199">
    <property type="entry name" value="GMC_oxred_C"/>
    <property type="match status" value="1"/>
</dbReference>
<dbReference type="InterPro" id="IPR012132">
    <property type="entry name" value="GMC_OxRdtase"/>
</dbReference>
<dbReference type="Proteomes" id="UP000030765">
    <property type="component" value="Unassembled WGS sequence"/>
</dbReference>
<dbReference type="Gene3D" id="3.30.560.10">
    <property type="entry name" value="Glucose Oxidase, domain 3"/>
    <property type="match status" value="1"/>
</dbReference>
<dbReference type="EMBL" id="ATLV01019496">
    <property type="status" value="NOT_ANNOTATED_CDS"/>
    <property type="molecule type" value="Genomic_DNA"/>
</dbReference>
<accession>A0A084W244</accession>
<evidence type="ECO:0000313" key="5">
    <source>
        <dbReference type="EMBL" id="KFB44288.1"/>
    </source>
</evidence>
<gene>
    <name evidence="5" type="ORF">ZHAS_00012156</name>
</gene>
<sequence length="664" mass="73689">MGCLKKCLVFSLLATVLLSAILLLLWIWLGTETIPNQIRDPQLVEGQAYDYIIVGAGTAGCVLANRLSADPNVTVLLVEAGDNFGAASIIPLISTAMQGTKYDWAFRTTPQKYSSHGLGNNVIKPFLVLKLDFESPFFFFQQQQLLPRGKGLGGSGQINYMLHFTGIPEDFERWERSGAFDWNWHAMKPYIDRLEQPDYTENRENVMECQQDLTGEDLYQTNTYASILAENDEHASIGLCSRKMRPNAPHEARTNGLFVTEVDPQESLLAKVFTEAPTELGREYLFKPARYTIHNGIRWSSYHAYLRPAFGRPNLTILTSTSVAKVLFDERKRTKGIATQGVGSDRKPLMTVKAHREVILSAGALHTPQILKLSGIGPKLELQRHGIELVHDSPNVGQNYFDHLNLPLFVSIDVKASVTLDKVLSFESIVQYLNHGKGVLSTTAIAGIGGPRGERHGIILFGMGSVDEQALRHVSNMEQDTFRAFFPFYRNTSQEGFLFLSTCHQPRSRGAIFLRDRHIGSEPFFNPNYLKDRSDIECMMAAIRLAARTVRTEAFRKIGAQLHWPRIKRCSNFGPPDDGAQQPSERYLECILRTSALTGHHPGGTAAIGDDPDAVVDNQLRVNGVHGLRVVDASVFPTPVSGTPNSVVIAVAEKGSDLILQGDD</sequence>
<keyword evidence="3" id="KW-1133">Transmembrane helix</keyword>
<dbReference type="PROSITE" id="PS00624">
    <property type="entry name" value="GMC_OXRED_2"/>
    <property type="match status" value="1"/>
</dbReference>
<keyword evidence="7" id="KW-1185">Reference proteome</keyword>
<dbReference type="GO" id="GO:0016614">
    <property type="term" value="F:oxidoreductase activity, acting on CH-OH group of donors"/>
    <property type="evidence" value="ECO:0007669"/>
    <property type="project" value="InterPro"/>
</dbReference>
<keyword evidence="3" id="KW-0812">Transmembrane</keyword>
<evidence type="ECO:0000256" key="3">
    <source>
        <dbReference type="SAM" id="Phobius"/>
    </source>
</evidence>
<dbReference type="EMBL" id="KE525273">
    <property type="protein sequence ID" value="KFB44288.1"/>
    <property type="molecule type" value="Genomic_DNA"/>
</dbReference>
<evidence type="ECO:0000313" key="6">
    <source>
        <dbReference type="EnsemblMetazoa" id="ASIC012156-PA"/>
    </source>
</evidence>
<name>A0A084W244_ANOSI</name>
<comment type="similarity">
    <text evidence="1">Belongs to the GMC oxidoreductase family.</text>
</comment>
<evidence type="ECO:0000259" key="4">
    <source>
        <dbReference type="PROSITE" id="PS00624"/>
    </source>
</evidence>
<dbReference type="InterPro" id="IPR000172">
    <property type="entry name" value="GMC_OxRdtase_N"/>
</dbReference>
<dbReference type="InterPro" id="IPR036188">
    <property type="entry name" value="FAD/NAD-bd_sf"/>
</dbReference>
<comment type="cofactor">
    <cofactor evidence="2">
        <name>FAD</name>
        <dbReference type="ChEBI" id="CHEBI:57692"/>
    </cofactor>
</comment>
<dbReference type="EnsemblMetazoa" id="ASIC012156-RA">
    <property type="protein sequence ID" value="ASIC012156-PA"/>
    <property type="gene ID" value="ASIC012156"/>
</dbReference>
<dbReference type="PANTHER" id="PTHR11552">
    <property type="entry name" value="GLUCOSE-METHANOL-CHOLINE GMC OXIDOREDUCTASE"/>
    <property type="match status" value="1"/>
</dbReference>
<dbReference type="PANTHER" id="PTHR11552:SF188">
    <property type="entry name" value="NEITHER INACTIVATION NOR AFTERPOTENTIAL PROTEIN G"/>
    <property type="match status" value="1"/>
</dbReference>
<keyword evidence="2" id="KW-0274">FAD</keyword>
<evidence type="ECO:0000256" key="1">
    <source>
        <dbReference type="ARBA" id="ARBA00010790"/>
    </source>
</evidence>
<organism evidence="5">
    <name type="scientific">Anopheles sinensis</name>
    <name type="common">Mosquito</name>
    <dbReference type="NCBI Taxonomy" id="74873"/>
    <lineage>
        <taxon>Eukaryota</taxon>
        <taxon>Metazoa</taxon>
        <taxon>Ecdysozoa</taxon>
        <taxon>Arthropoda</taxon>
        <taxon>Hexapoda</taxon>
        <taxon>Insecta</taxon>
        <taxon>Pterygota</taxon>
        <taxon>Neoptera</taxon>
        <taxon>Endopterygota</taxon>
        <taxon>Diptera</taxon>
        <taxon>Nematocera</taxon>
        <taxon>Culicoidea</taxon>
        <taxon>Culicidae</taxon>
        <taxon>Anophelinae</taxon>
        <taxon>Anopheles</taxon>
    </lineage>
</organism>
<evidence type="ECO:0000313" key="7">
    <source>
        <dbReference type="Proteomes" id="UP000030765"/>
    </source>
</evidence>
<keyword evidence="3" id="KW-0472">Membrane</keyword>
<proteinExistence type="inferred from homology"/>
<reference evidence="5 7" key="1">
    <citation type="journal article" date="2014" name="BMC Genomics">
        <title>Genome sequence of Anopheles sinensis provides insight into genetics basis of mosquito competence for malaria parasites.</title>
        <authorList>
            <person name="Zhou D."/>
            <person name="Zhang D."/>
            <person name="Ding G."/>
            <person name="Shi L."/>
            <person name="Hou Q."/>
            <person name="Ye Y."/>
            <person name="Xu Y."/>
            <person name="Zhou H."/>
            <person name="Xiong C."/>
            <person name="Li S."/>
            <person name="Yu J."/>
            <person name="Hong S."/>
            <person name="Yu X."/>
            <person name="Zou P."/>
            <person name="Chen C."/>
            <person name="Chang X."/>
            <person name="Wang W."/>
            <person name="Lv Y."/>
            <person name="Sun Y."/>
            <person name="Ma L."/>
            <person name="Shen B."/>
            <person name="Zhu C."/>
        </authorList>
    </citation>
    <scope>NUCLEOTIDE SEQUENCE [LARGE SCALE GENOMIC DNA]</scope>
</reference>
<dbReference type="Gene3D" id="3.50.50.60">
    <property type="entry name" value="FAD/NAD(P)-binding domain"/>
    <property type="match status" value="1"/>
</dbReference>
<dbReference type="Pfam" id="PF00732">
    <property type="entry name" value="GMC_oxred_N"/>
    <property type="match status" value="1"/>
</dbReference>
<feature type="binding site" evidence="2">
    <location>
        <position position="323"/>
    </location>
    <ligand>
        <name>FAD</name>
        <dbReference type="ChEBI" id="CHEBI:57692"/>
    </ligand>
</feature>